<evidence type="ECO:0000313" key="1">
    <source>
        <dbReference type="EMBL" id="KAE8974731.1"/>
    </source>
</evidence>
<keyword evidence="4" id="KW-1185">Reference proteome</keyword>
<dbReference type="EMBL" id="QXFV01003680">
    <property type="protein sequence ID" value="KAE8974731.1"/>
    <property type="molecule type" value="Genomic_DNA"/>
</dbReference>
<name>A0A6A4DN78_9STRA</name>
<dbReference type="EMBL" id="QXFT01001736">
    <property type="protein sequence ID" value="KAE9311489.1"/>
    <property type="molecule type" value="Genomic_DNA"/>
</dbReference>
<organism evidence="2 4">
    <name type="scientific">Phytophthora rubi</name>
    <dbReference type="NCBI Taxonomy" id="129364"/>
    <lineage>
        <taxon>Eukaryota</taxon>
        <taxon>Sar</taxon>
        <taxon>Stramenopiles</taxon>
        <taxon>Oomycota</taxon>
        <taxon>Peronosporomycetes</taxon>
        <taxon>Peronosporales</taxon>
        <taxon>Peronosporaceae</taxon>
        <taxon>Phytophthora</taxon>
    </lineage>
</organism>
<comment type="caution">
    <text evidence="2">The sequence shown here is derived from an EMBL/GenBank/DDBJ whole genome shotgun (WGS) entry which is preliminary data.</text>
</comment>
<proteinExistence type="predicted"/>
<reference evidence="2 4" key="1">
    <citation type="submission" date="2018-08" db="EMBL/GenBank/DDBJ databases">
        <title>Genomic investigation of the strawberry pathogen Phytophthora fragariae indicates pathogenicity is determined by transcriptional variation in three key races.</title>
        <authorList>
            <person name="Adams T.M."/>
            <person name="Armitage A.D."/>
            <person name="Sobczyk M.K."/>
            <person name="Bates H.J."/>
            <person name="Dunwell J.M."/>
            <person name="Nellist C.F."/>
            <person name="Harrison R.J."/>
        </authorList>
    </citation>
    <scope>NUCLEOTIDE SEQUENCE [LARGE SCALE GENOMIC DNA]</scope>
    <source>
        <strain evidence="1 3">SCRP249</strain>
        <strain evidence="2 4">SCRP333</strain>
    </source>
</reference>
<evidence type="ECO:0000313" key="4">
    <source>
        <dbReference type="Proteomes" id="UP000434957"/>
    </source>
</evidence>
<dbReference type="AlphaFoldDB" id="A0A6A4DN78"/>
<dbReference type="Proteomes" id="UP000429607">
    <property type="component" value="Unassembled WGS sequence"/>
</dbReference>
<dbReference type="Proteomes" id="UP000434957">
    <property type="component" value="Unassembled WGS sequence"/>
</dbReference>
<accession>A0A6A4DN78</accession>
<gene>
    <name evidence="1" type="ORF">PR001_g25910</name>
    <name evidence="2" type="ORF">PR003_g20000</name>
</gene>
<evidence type="ECO:0000313" key="3">
    <source>
        <dbReference type="Proteomes" id="UP000429607"/>
    </source>
</evidence>
<sequence length="55" mass="6215">MANQKLRAIMLEQMKVNKALLFQTQVSLGNLDSVFGSQPFQLLGIRRLSQGILRL</sequence>
<evidence type="ECO:0000313" key="2">
    <source>
        <dbReference type="EMBL" id="KAE9311489.1"/>
    </source>
</evidence>
<protein>
    <submittedName>
        <fullName evidence="2">Uncharacterized protein</fullName>
    </submittedName>
</protein>